<gene>
    <name evidence="1" type="ORF">SFOMI_0244</name>
</gene>
<protein>
    <submittedName>
        <fullName evidence="1">Uncharacterized protein</fullName>
    </submittedName>
</protein>
<proteinExistence type="predicted"/>
<organism evidence="1 2">
    <name type="scientific">Sphingobium fuliginis (strain ATCC 27551)</name>
    <dbReference type="NCBI Taxonomy" id="336203"/>
    <lineage>
        <taxon>Bacteria</taxon>
        <taxon>Pseudomonadati</taxon>
        <taxon>Pseudomonadota</taxon>
        <taxon>Alphaproteobacteria</taxon>
        <taxon>Sphingomonadales</taxon>
        <taxon>Sphingomonadaceae</taxon>
        <taxon>Sphingobium</taxon>
    </lineage>
</organism>
<comment type="caution">
    <text evidence="1">The sequence shown here is derived from an EMBL/GenBank/DDBJ whole genome shotgun (WGS) entry which is preliminary data.</text>
</comment>
<reference evidence="1 2" key="1">
    <citation type="journal article" date="2013" name="Biodegradation">
        <title>Occurrence of 4-tert-butylphenol (4-t-BP) biodegradation in an aquatic sample caused by the presence of Spirodela polyrrhiza and isolation of a 4-t-BP-utilizing bacterium.</title>
        <authorList>
            <person name="Ogata Y."/>
            <person name="Toyama T."/>
            <person name="Yu N."/>
            <person name="Wang X."/>
            <person name="Sei K."/>
            <person name="Ike M."/>
        </authorList>
    </citation>
    <scope>NUCLEOTIDE SEQUENCE [LARGE SCALE GENOMIC DNA]</scope>
    <source>
        <strain evidence="1 2">OMI</strain>
    </source>
</reference>
<accession>A0A292ZA87</accession>
<dbReference type="AlphaFoldDB" id="A0A292ZA87"/>
<dbReference type="EMBL" id="BEWI01000030">
    <property type="protein sequence ID" value="GAY19724.1"/>
    <property type="molecule type" value="Genomic_DNA"/>
</dbReference>
<evidence type="ECO:0000313" key="2">
    <source>
        <dbReference type="Proteomes" id="UP000221538"/>
    </source>
</evidence>
<name>A0A292ZA87_SPHSA</name>
<reference evidence="1 2" key="2">
    <citation type="journal article" date="2013" name="Environ. Sci. Technol.">
        <title>The 4-tert-butylphenol-utilizing bacterium Sphingobium fuliginis OMI can degrade bisphenols via phenolic ring hydroxylation and meta-cleavage pathway.</title>
        <authorList>
            <person name="Ogata Y."/>
            <person name="Goda S."/>
            <person name="Toyama T."/>
            <person name="Sei K."/>
            <person name="Ike M."/>
        </authorList>
    </citation>
    <scope>NUCLEOTIDE SEQUENCE [LARGE SCALE GENOMIC DNA]</scope>
    <source>
        <strain evidence="1 2">OMI</strain>
    </source>
</reference>
<dbReference type="Proteomes" id="UP000221538">
    <property type="component" value="Unassembled WGS sequence"/>
</dbReference>
<sequence>MGRVSLQPRFSELKAKGLIADSGKRRVNPSSRKRAVVWVLRELASAERGEA</sequence>
<evidence type="ECO:0000313" key="1">
    <source>
        <dbReference type="EMBL" id="GAY19724.1"/>
    </source>
</evidence>